<dbReference type="InterPro" id="IPR050274">
    <property type="entry name" value="Nuclear_hormone_rcpt_NR2"/>
</dbReference>
<dbReference type="Proteomes" id="UP000887566">
    <property type="component" value="Unplaced"/>
</dbReference>
<dbReference type="Pfam" id="PF00104">
    <property type="entry name" value="Hormone_recep"/>
    <property type="match status" value="1"/>
</dbReference>
<dbReference type="AlphaFoldDB" id="A0A914W768"/>
<evidence type="ECO:0000256" key="2">
    <source>
        <dbReference type="ARBA" id="ARBA00023163"/>
    </source>
</evidence>
<reference evidence="6" key="1">
    <citation type="submission" date="2022-11" db="UniProtKB">
        <authorList>
            <consortium name="WormBaseParasite"/>
        </authorList>
    </citation>
    <scope>IDENTIFICATION</scope>
</reference>
<evidence type="ECO:0000313" key="5">
    <source>
        <dbReference type="Proteomes" id="UP000887566"/>
    </source>
</evidence>
<feature type="domain" description="NR LBD" evidence="4">
    <location>
        <begin position="1"/>
        <end position="178"/>
    </location>
</feature>
<protein>
    <submittedName>
        <fullName evidence="6">NR LBD domain-containing protein</fullName>
    </submittedName>
</protein>
<dbReference type="PANTHER" id="PTHR24083">
    <property type="entry name" value="NUCLEAR HORMONE RECEPTOR"/>
    <property type="match status" value="1"/>
</dbReference>
<dbReference type="InterPro" id="IPR035500">
    <property type="entry name" value="NHR-like_dom_sf"/>
</dbReference>
<proteinExistence type="predicted"/>
<evidence type="ECO:0000259" key="4">
    <source>
        <dbReference type="PROSITE" id="PS51843"/>
    </source>
</evidence>
<name>A0A914W768_9BILA</name>
<dbReference type="InterPro" id="IPR001723">
    <property type="entry name" value="Nuclear_hrmn_rcpt"/>
</dbReference>
<keyword evidence="2" id="KW-0804">Transcription</keyword>
<accession>A0A914W768</accession>
<dbReference type="SMART" id="SM00430">
    <property type="entry name" value="HOLI"/>
    <property type="match status" value="1"/>
</dbReference>
<sequence>MMQPFNCISASDQNALLLSFCRQHVLFNLAFRSRNETDCLLLTNGQRLPRDHSSITGMNERTAARIIDQLVLPMKFMLLDDSEYLLLKACILFNPVARKVSAEGADRIHTIRRQLCTVLEHYVTENKPNQYGRTNDLLLFFIGPLQALSSMLAEDIFITKLAGLAEIDKLIERLYLCTGDSDNILASASNERTA</sequence>
<dbReference type="WBParaSite" id="PSAMB.scaffold3166size19411.g20586.t1">
    <property type="protein sequence ID" value="PSAMB.scaffold3166size19411.g20586.t1"/>
    <property type="gene ID" value="PSAMB.scaffold3166size19411.g20586"/>
</dbReference>
<evidence type="ECO:0000256" key="3">
    <source>
        <dbReference type="ARBA" id="ARBA00023170"/>
    </source>
</evidence>
<keyword evidence="1" id="KW-0805">Transcription regulation</keyword>
<evidence type="ECO:0000256" key="1">
    <source>
        <dbReference type="ARBA" id="ARBA00023015"/>
    </source>
</evidence>
<evidence type="ECO:0000313" key="6">
    <source>
        <dbReference type="WBParaSite" id="PSAMB.scaffold3166size19411.g20586.t1"/>
    </source>
</evidence>
<dbReference type="PROSITE" id="PS51843">
    <property type="entry name" value="NR_LBD"/>
    <property type="match status" value="1"/>
</dbReference>
<keyword evidence="5" id="KW-1185">Reference proteome</keyword>
<dbReference type="SUPFAM" id="SSF48508">
    <property type="entry name" value="Nuclear receptor ligand-binding domain"/>
    <property type="match status" value="1"/>
</dbReference>
<keyword evidence="3" id="KW-0675">Receptor</keyword>
<dbReference type="PRINTS" id="PR00398">
    <property type="entry name" value="STRDHORMONER"/>
</dbReference>
<dbReference type="Gene3D" id="1.10.565.10">
    <property type="entry name" value="Retinoid X Receptor"/>
    <property type="match status" value="1"/>
</dbReference>
<organism evidence="5 6">
    <name type="scientific">Plectus sambesii</name>
    <dbReference type="NCBI Taxonomy" id="2011161"/>
    <lineage>
        <taxon>Eukaryota</taxon>
        <taxon>Metazoa</taxon>
        <taxon>Ecdysozoa</taxon>
        <taxon>Nematoda</taxon>
        <taxon>Chromadorea</taxon>
        <taxon>Plectida</taxon>
        <taxon>Plectina</taxon>
        <taxon>Plectoidea</taxon>
        <taxon>Plectidae</taxon>
        <taxon>Plectus</taxon>
    </lineage>
</organism>
<dbReference type="InterPro" id="IPR000536">
    <property type="entry name" value="Nucl_hrmn_rcpt_lig-bd"/>
</dbReference>